<keyword evidence="2" id="KW-1185">Reference proteome</keyword>
<proteinExistence type="predicted"/>
<evidence type="ECO:0000313" key="1">
    <source>
        <dbReference type="EMBL" id="GAA4024086.1"/>
    </source>
</evidence>
<dbReference type="InterPro" id="IPR009593">
    <property type="entry name" value="DUF1203"/>
</dbReference>
<sequence length="154" mass="16848">MTDFRVHALLPALLAQVRATGLDTSGNPVQRLTGITGPLRCCLRSAREDEDVILFGHEPVLPGSGSPYREVGAVYAHAEHCDGPDGEDYPAQWLDRPQVLRAYDARGWIHPATRTHDGSDPLGEIASILAEPDVVEIHSRNIAYGCYMFSITRA</sequence>
<protein>
    <submittedName>
        <fullName evidence="1">DUF1203 domain-containing protein</fullName>
    </submittedName>
</protein>
<dbReference type="EMBL" id="BAABAL010000018">
    <property type="protein sequence ID" value="GAA4024086.1"/>
    <property type="molecule type" value="Genomic_DNA"/>
</dbReference>
<accession>A0ABP7TC39</accession>
<organism evidence="1 2">
    <name type="scientific">Allokutzneria multivorans</name>
    <dbReference type="NCBI Taxonomy" id="1142134"/>
    <lineage>
        <taxon>Bacteria</taxon>
        <taxon>Bacillati</taxon>
        <taxon>Actinomycetota</taxon>
        <taxon>Actinomycetes</taxon>
        <taxon>Pseudonocardiales</taxon>
        <taxon>Pseudonocardiaceae</taxon>
        <taxon>Allokutzneria</taxon>
    </lineage>
</organism>
<comment type="caution">
    <text evidence="1">The sequence shown here is derived from an EMBL/GenBank/DDBJ whole genome shotgun (WGS) entry which is preliminary data.</text>
</comment>
<gene>
    <name evidence="1" type="ORF">GCM10022247_55690</name>
</gene>
<evidence type="ECO:0000313" key="2">
    <source>
        <dbReference type="Proteomes" id="UP001501747"/>
    </source>
</evidence>
<dbReference type="RefSeq" id="WP_344880831.1">
    <property type="nucleotide sequence ID" value="NZ_BAABAL010000018.1"/>
</dbReference>
<dbReference type="Proteomes" id="UP001501747">
    <property type="component" value="Unassembled WGS sequence"/>
</dbReference>
<name>A0ABP7TC39_9PSEU</name>
<dbReference type="Pfam" id="PF06718">
    <property type="entry name" value="DUF1203"/>
    <property type="match status" value="1"/>
</dbReference>
<reference evidence="2" key="1">
    <citation type="journal article" date="2019" name="Int. J. Syst. Evol. Microbiol.">
        <title>The Global Catalogue of Microorganisms (GCM) 10K type strain sequencing project: providing services to taxonomists for standard genome sequencing and annotation.</title>
        <authorList>
            <consortium name="The Broad Institute Genomics Platform"/>
            <consortium name="The Broad Institute Genome Sequencing Center for Infectious Disease"/>
            <person name="Wu L."/>
            <person name="Ma J."/>
        </authorList>
    </citation>
    <scope>NUCLEOTIDE SEQUENCE [LARGE SCALE GENOMIC DNA]</scope>
    <source>
        <strain evidence="2">JCM 17342</strain>
    </source>
</reference>